<dbReference type="AlphaFoldDB" id="A0A4Z2GBL9"/>
<reference evidence="1 2" key="1">
    <citation type="submission" date="2019-03" db="EMBL/GenBank/DDBJ databases">
        <title>First draft genome of Liparis tanakae, snailfish: a comprehensive survey of snailfish specific genes.</title>
        <authorList>
            <person name="Kim W."/>
            <person name="Song I."/>
            <person name="Jeong J.-H."/>
            <person name="Kim D."/>
            <person name="Kim S."/>
            <person name="Ryu S."/>
            <person name="Song J.Y."/>
            <person name="Lee S.K."/>
        </authorList>
    </citation>
    <scope>NUCLEOTIDE SEQUENCE [LARGE SCALE GENOMIC DNA]</scope>
    <source>
        <tissue evidence="1">Muscle</tissue>
    </source>
</reference>
<name>A0A4Z2GBL9_9TELE</name>
<gene>
    <name evidence="1" type="primary">ptpdc1_0</name>
    <name evidence="1" type="ORF">EYF80_039763</name>
</gene>
<proteinExistence type="predicted"/>
<dbReference type="Gene3D" id="3.90.190.10">
    <property type="entry name" value="Protein tyrosine phosphatase superfamily"/>
    <property type="match status" value="1"/>
</dbReference>
<dbReference type="PANTHER" id="PTHR23339">
    <property type="entry name" value="TYROSINE SPECIFIC PROTEIN PHOSPHATASE AND DUAL SPECIFICITY PROTEIN PHOSPHATASE"/>
    <property type="match status" value="1"/>
</dbReference>
<dbReference type="InterPro" id="IPR029021">
    <property type="entry name" value="Prot-tyrosine_phosphatase-like"/>
</dbReference>
<dbReference type="OrthoDB" id="8950504at2759"/>
<organism evidence="1 2">
    <name type="scientific">Liparis tanakae</name>
    <name type="common">Tanaka's snailfish</name>
    <dbReference type="NCBI Taxonomy" id="230148"/>
    <lineage>
        <taxon>Eukaryota</taxon>
        <taxon>Metazoa</taxon>
        <taxon>Chordata</taxon>
        <taxon>Craniata</taxon>
        <taxon>Vertebrata</taxon>
        <taxon>Euteleostomi</taxon>
        <taxon>Actinopterygii</taxon>
        <taxon>Neopterygii</taxon>
        <taxon>Teleostei</taxon>
        <taxon>Neoteleostei</taxon>
        <taxon>Acanthomorphata</taxon>
        <taxon>Eupercaria</taxon>
        <taxon>Perciformes</taxon>
        <taxon>Cottioidei</taxon>
        <taxon>Cottales</taxon>
        <taxon>Liparidae</taxon>
        <taxon>Liparis</taxon>
    </lineage>
</organism>
<evidence type="ECO:0000313" key="2">
    <source>
        <dbReference type="Proteomes" id="UP000314294"/>
    </source>
</evidence>
<dbReference type="InterPro" id="IPR050561">
    <property type="entry name" value="PTP"/>
</dbReference>
<dbReference type="SUPFAM" id="SSF52799">
    <property type="entry name" value="(Phosphotyrosine protein) phosphatases II"/>
    <property type="match status" value="1"/>
</dbReference>
<comment type="caution">
    <text evidence="1">The sequence shown here is derived from an EMBL/GenBank/DDBJ whole genome shotgun (WGS) entry which is preliminary data.</text>
</comment>
<protein>
    <submittedName>
        <fullName evidence="1">Protein tyrosine phosphatase domain-containing protein 1</fullName>
    </submittedName>
</protein>
<evidence type="ECO:0000313" key="1">
    <source>
        <dbReference type="EMBL" id="TNN50022.1"/>
    </source>
</evidence>
<keyword evidence="2" id="KW-1185">Reference proteome</keyword>
<dbReference type="EMBL" id="SRLO01000633">
    <property type="protein sequence ID" value="TNN50022.1"/>
    <property type="molecule type" value="Genomic_DNA"/>
</dbReference>
<sequence>MLVRAPRPKYTLVGEALRYVIPGHVQCSMGCGGQDCKFDNPSSWSEQDQAIKGLYSSWVSDHLLAMSRPSTESIEKYDVIDQFRRCGIKTVVNLQIPGEHASCGNPLEPESGFSYRPEVFMENNIYFYNFGWSDYGVANLTTASKQTLTCVLDCMAHMLAIPEEVEAAFLKRTIKAFTWVGNDSEDAGRVYESMTAALRCVLKDMRRSALGAEEARVPSL</sequence>
<accession>A0A4Z2GBL9</accession>
<dbReference type="Proteomes" id="UP000314294">
    <property type="component" value="Unassembled WGS sequence"/>
</dbReference>